<protein>
    <submittedName>
        <fullName evidence="1">Uncharacterized protein</fullName>
    </submittedName>
</protein>
<organism evidence="1">
    <name type="scientific">Aphanomyces astaci</name>
    <name type="common">Crayfish plague agent</name>
    <dbReference type="NCBI Taxonomy" id="112090"/>
    <lineage>
        <taxon>Eukaryota</taxon>
        <taxon>Sar</taxon>
        <taxon>Stramenopiles</taxon>
        <taxon>Oomycota</taxon>
        <taxon>Saprolegniomycetes</taxon>
        <taxon>Saprolegniales</taxon>
        <taxon>Verrucalvaceae</taxon>
        <taxon>Aphanomyces</taxon>
    </lineage>
</organism>
<keyword evidence="3" id="KW-1185">Reference proteome</keyword>
<dbReference type="AlphaFoldDB" id="W4G2M7"/>
<proteinExistence type="predicted"/>
<gene>
    <name evidence="2" type="ORF">B5M09_013998</name>
    <name evidence="1" type="ORF">H257_11650</name>
</gene>
<evidence type="ECO:0000313" key="2">
    <source>
        <dbReference type="EMBL" id="RQM19195.1"/>
    </source>
</evidence>
<evidence type="ECO:0000313" key="3">
    <source>
        <dbReference type="Proteomes" id="UP000284702"/>
    </source>
</evidence>
<dbReference type="OrthoDB" id="176520at2759"/>
<dbReference type="VEuPathDB" id="FungiDB:H257_11650"/>
<dbReference type="RefSeq" id="XP_009836952.1">
    <property type="nucleotide sequence ID" value="XM_009838650.1"/>
</dbReference>
<dbReference type="Proteomes" id="UP000284702">
    <property type="component" value="Unassembled WGS sequence"/>
</dbReference>
<dbReference type="EMBL" id="MZMZ02004562">
    <property type="protein sequence ID" value="RQM19195.1"/>
    <property type="molecule type" value="Genomic_DNA"/>
</dbReference>
<sequence length="104" mass="12248">MIKVRDAERAVTCRHLVNYLKRNHKDWLDEYLAVKPYGYKSLLKLLQRFCARHGFSRQKPAKAKRNQAELYLTRSTFAREFHKAFDGFSPDVIINVDETAMTLT</sequence>
<reference evidence="1" key="1">
    <citation type="submission" date="2013-12" db="EMBL/GenBank/DDBJ databases">
        <title>The Genome Sequence of Aphanomyces astaci APO3.</title>
        <authorList>
            <consortium name="The Broad Institute Genomics Platform"/>
            <person name="Russ C."/>
            <person name="Tyler B."/>
            <person name="van West P."/>
            <person name="Dieguez-Uribeondo J."/>
            <person name="Young S.K."/>
            <person name="Zeng Q."/>
            <person name="Gargeya S."/>
            <person name="Fitzgerald M."/>
            <person name="Abouelleil A."/>
            <person name="Alvarado L."/>
            <person name="Chapman S.B."/>
            <person name="Gainer-Dewar J."/>
            <person name="Goldberg J."/>
            <person name="Griggs A."/>
            <person name="Gujja S."/>
            <person name="Hansen M."/>
            <person name="Howarth C."/>
            <person name="Imamovic A."/>
            <person name="Ireland A."/>
            <person name="Larimer J."/>
            <person name="McCowan C."/>
            <person name="Murphy C."/>
            <person name="Pearson M."/>
            <person name="Poon T.W."/>
            <person name="Priest M."/>
            <person name="Roberts A."/>
            <person name="Saif S."/>
            <person name="Shea T."/>
            <person name="Sykes S."/>
            <person name="Wortman J."/>
            <person name="Nusbaum C."/>
            <person name="Birren B."/>
        </authorList>
    </citation>
    <scope>NUCLEOTIDE SEQUENCE [LARGE SCALE GENOMIC DNA]</scope>
    <source>
        <strain evidence="1">APO3</strain>
    </source>
</reference>
<dbReference type="EMBL" id="KI913148">
    <property type="protein sequence ID" value="ETV73526.1"/>
    <property type="molecule type" value="Genomic_DNA"/>
</dbReference>
<evidence type="ECO:0000313" key="1">
    <source>
        <dbReference type="EMBL" id="ETV73526.1"/>
    </source>
</evidence>
<dbReference type="GeneID" id="20813646"/>
<name>W4G2M7_APHAT</name>
<accession>W4G2M7</accession>
<reference evidence="2 3" key="2">
    <citation type="submission" date="2018-07" db="EMBL/GenBank/DDBJ databases">
        <title>Annotation of Aphanomyces astaci genome assembly.</title>
        <authorList>
            <person name="Studholme D.J."/>
        </authorList>
    </citation>
    <scope>NUCLEOTIDE SEQUENCE [LARGE SCALE GENOMIC DNA]</scope>
    <source>
        <strain evidence="2">Pc</strain>
    </source>
</reference>